<organism evidence="2 3">
    <name type="scientific">Trichogramma brassicae</name>
    <dbReference type="NCBI Taxonomy" id="86971"/>
    <lineage>
        <taxon>Eukaryota</taxon>
        <taxon>Metazoa</taxon>
        <taxon>Ecdysozoa</taxon>
        <taxon>Arthropoda</taxon>
        <taxon>Hexapoda</taxon>
        <taxon>Insecta</taxon>
        <taxon>Pterygota</taxon>
        <taxon>Neoptera</taxon>
        <taxon>Endopterygota</taxon>
        <taxon>Hymenoptera</taxon>
        <taxon>Apocrita</taxon>
        <taxon>Proctotrupomorpha</taxon>
        <taxon>Chalcidoidea</taxon>
        <taxon>Trichogrammatidae</taxon>
        <taxon>Trichogramma</taxon>
    </lineage>
</organism>
<sequence length="135" mass="14823">MVEQLLQKRLLVSNKHHQHSLHPSQASLMIPPGGGGGQSTTRQWLQQIAAATAQQPWLIPPRGAIGRLSAVGQFSSNTQPRALQQALVAQVARDKLSAAKKILINRTSICFLIMILIFLSKQMVRYTQHIQLAGS</sequence>
<keyword evidence="1" id="KW-1133">Transmembrane helix</keyword>
<evidence type="ECO:0000256" key="1">
    <source>
        <dbReference type="SAM" id="Phobius"/>
    </source>
</evidence>
<keyword evidence="3" id="KW-1185">Reference proteome</keyword>
<evidence type="ECO:0000313" key="2">
    <source>
        <dbReference type="EMBL" id="CAB0035674.1"/>
    </source>
</evidence>
<feature type="non-terminal residue" evidence="2">
    <location>
        <position position="135"/>
    </location>
</feature>
<proteinExistence type="predicted"/>
<feature type="transmembrane region" description="Helical" evidence="1">
    <location>
        <begin position="103"/>
        <end position="120"/>
    </location>
</feature>
<reference evidence="2 3" key="1">
    <citation type="submission" date="2020-02" db="EMBL/GenBank/DDBJ databases">
        <authorList>
            <person name="Ferguson B K."/>
        </authorList>
    </citation>
    <scope>NUCLEOTIDE SEQUENCE [LARGE SCALE GENOMIC DNA]</scope>
</reference>
<name>A0A6H5IFI0_9HYME</name>
<dbReference type="EMBL" id="CADCXV010000795">
    <property type="protein sequence ID" value="CAB0035674.1"/>
    <property type="molecule type" value="Genomic_DNA"/>
</dbReference>
<accession>A0A6H5IFI0</accession>
<gene>
    <name evidence="2" type="ORF">TBRA_LOCUS7562</name>
</gene>
<evidence type="ECO:0000313" key="3">
    <source>
        <dbReference type="Proteomes" id="UP000479190"/>
    </source>
</evidence>
<dbReference type="Proteomes" id="UP000479190">
    <property type="component" value="Unassembled WGS sequence"/>
</dbReference>
<dbReference type="AlphaFoldDB" id="A0A6H5IFI0"/>
<keyword evidence="1" id="KW-0472">Membrane</keyword>
<keyword evidence="1" id="KW-0812">Transmembrane</keyword>
<protein>
    <submittedName>
        <fullName evidence="2">Uncharacterized protein</fullName>
    </submittedName>
</protein>